<dbReference type="PANTHER" id="PTHR43479">
    <property type="entry name" value="ACREF/ENVCD OPERON REPRESSOR-RELATED"/>
    <property type="match status" value="1"/>
</dbReference>
<dbReference type="KEGG" id="palb:EJC50_09560"/>
<proteinExistence type="predicted"/>
<evidence type="ECO:0000313" key="4">
    <source>
        <dbReference type="EMBL" id="AZN43621.1"/>
    </source>
</evidence>
<evidence type="ECO:0000256" key="1">
    <source>
        <dbReference type="ARBA" id="ARBA00023125"/>
    </source>
</evidence>
<name>A0A3S9AD58_9BACL</name>
<evidence type="ECO:0000313" key="5">
    <source>
        <dbReference type="Proteomes" id="UP000272528"/>
    </source>
</evidence>
<dbReference type="InterPro" id="IPR039532">
    <property type="entry name" value="TetR_C_Firmicutes"/>
</dbReference>
<dbReference type="EMBL" id="CP034437">
    <property type="protein sequence ID" value="AZN43621.1"/>
    <property type="molecule type" value="Genomic_DNA"/>
</dbReference>
<feature type="domain" description="HTH tetR-type" evidence="3">
    <location>
        <begin position="1"/>
        <end position="47"/>
    </location>
</feature>
<dbReference type="Pfam" id="PF00440">
    <property type="entry name" value="TetR_N"/>
    <property type="match status" value="1"/>
</dbReference>
<dbReference type="InterPro" id="IPR009057">
    <property type="entry name" value="Homeodomain-like_sf"/>
</dbReference>
<gene>
    <name evidence="4" type="ORF">EJC50_09560</name>
</gene>
<dbReference type="Gene3D" id="1.10.357.10">
    <property type="entry name" value="Tetracycline Repressor, domain 2"/>
    <property type="match status" value="1"/>
</dbReference>
<keyword evidence="5" id="KW-1185">Reference proteome</keyword>
<dbReference type="Proteomes" id="UP000272528">
    <property type="component" value="Chromosome"/>
</dbReference>
<dbReference type="AlphaFoldDB" id="A0A3S9AD58"/>
<sequence>MTERGYDDVSITDIVERADYNRGTFYTHYDNKDALLSDIIHELILELLKSFRAPYEHQAIFRISEMSANSIKIFEHIHEQSAVYSTLLQSNVATNLREHMFQALKQISMEELVYSESGIDPDLQAAFSIHALLGLIFHWVESGFNHSPAYMQEQLFKMIHWHPVEAKTKLKP</sequence>
<accession>A0A3S9AD58</accession>
<organism evidence="4 5">
    <name type="scientific">Paenibacillus albus</name>
    <dbReference type="NCBI Taxonomy" id="2495582"/>
    <lineage>
        <taxon>Bacteria</taxon>
        <taxon>Bacillati</taxon>
        <taxon>Bacillota</taxon>
        <taxon>Bacilli</taxon>
        <taxon>Bacillales</taxon>
        <taxon>Paenibacillaceae</taxon>
        <taxon>Paenibacillus</taxon>
    </lineage>
</organism>
<dbReference type="GO" id="GO:0003677">
    <property type="term" value="F:DNA binding"/>
    <property type="evidence" value="ECO:0007669"/>
    <property type="project" value="UniProtKB-UniRule"/>
</dbReference>
<feature type="DNA-binding region" description="H-T-H motif" evidence="2">
    <location>
        <begin position="10"/>
        <end position="29"/>
    </location>
</feature>
<keyword evidence="1 2" id="KW-0238">DNA-binding</keyword>
<dbReference type="PROSITE" id="PS50977">
    <property type="entry name" value="HTH_TETR_2"/>
    <property type="match status" value="1"/>
</dbReference>
<evidence type="ECO:0000256" key="2">
    <source>
        <dbReference type="PROSITE-ProRule" id="PRU00335"/>
    </source>
</evidence>
<dbReference type="InterPro" id="IPR050624">
    <property type="entry name" value="HTH-type_Tx_Regulator"/>
</dbReference>
<reference evidence="5" key="1">
    <citation type="submission" date="2018-12" db="EMBL/GenBank/DDBJ databases">
        <title>Genome sequence of Peanibacillus sp.</title>
        <authorList>
            <person name="Subramani G."/>
            <person name="Srinivasan S."/>
            <person name="Kim M.K."/>
        </authorList>
    </citation>
    <scope>NUCLEOTIDE SEQUENCE [LARGE SCALE GENOMIC DNA]</scope>
    <source>
        <strain evidence="5">18JY67-1</strain>
    </source>
</reference>
<dbReference type="InterPro" id="IPR001647">
    <property type="entry name" value="HTH_TetR"/>
</dbReference>
<dbReference type="SUPFAM" id="SSF46689">
    <property type="entry name" value="Homeodomain-like"/>
    <property type="match status" value="1"/>
</dbReference>
<dbReference type="PANTHER" id="PTHR43479:SF7">
    <property type="entry name" value="TETR-FAMILY TRANSCRIPTIONAL REGULATOR"/>
    <property type="match status" value="1"/>
</dbReference>
<dbReference type="Pfam" id="PF14278">
    <property type="entry name" value="TetR_C_8"/>
    <property type="match status" value="1"/>
</dbReference>
<dbReference type="OrthoDB" id="9810250at2"/>
<protein>
    <submittedName>
        <fullName evidence="4">TetR/AcrR family transcriptional regulator</fullName>
    </submittedName>
</protein>
<evidence type="ECO:0000259" key="3">
    <source>
        <dbReference type="PROSITE" id="PS50977"/>
    </source>
</evidence>